<gene>
    <name evidence="1" type="ORF">E5288_WYG020899</name>
</gene>
<dbReference type="AlphaFoldDB" id="A0A6B0R985"/>
<accession>A0A6B0R985</accession>
<keyword evidence="2" id="KW-1185">Reference proteome</keyword>
<sequence length="133" mass="14869">MDDLRVLWMRDRVYNAFGLTDPQLFEELLNRNDGKAEELILHFLNQTSDEEGASTLFFYRKVVPEEVEVEIGEPLGRLPAVPPSALFVPITPARKADPRPPATFGLPGSPQMLIVAHPVQAQSRHLGEPDKPT</sequence>
<organism evidence="1 2">
    <name type="scientific">Bos mutus</name>
    <name type="common">wild yak</name>
    <dbReference type="NCBI Taxonomy" id="72004"/>
    <lineage>
        <taxon>Eukaryota</taxon>
        <taxon>Metazoa</taxon>
        <taxon>Chordata</taxon>
        <taxon>Craniata</taxon>
        <taxon>Vertebrata</taxon>
        <taxon>Euteleostomi</taxon>
        <taxon>Mammalia</taxon>
        <taxon>Eutheria</taxon>
        <taxon>Laurasiatheria</taxon>
        <taxon>Artiodactyla</taxon>
        <taxon>Ruminantia</taxon>
        <taxon>Pecora</taxon>
        <taxon>Bovidae</taxon>
        <taxon>Bovinae</taxon>
        <taxon>Bos</taxon>
    </lineage>
</organism>
<dbReference type="Proteomes" id="UP000322234">
    <property type="component" value="Unassembled WGS sequence"/>
</dbReference>
<comment type="caution">
    <text evidence="1">The sequence shown here is derived from an EMBL/GenBank/DDBJ whole genome shotgun (WGS) entry which is preliminary data.</text>
</comment>
<name>A0A6B0R985_9CETA</name>
<evidence type="ECO:0000313" key="2">
    <source>
        <dbReference type="Proteomes" id="UP000322234"/>
    </source>
</evidence>
<evidence type="ECO:0000313" key="1">
    <source>
        <dbReference type="EMBL" id="MXQ84404.1"/>
    </source>
</evidence>
<protein>
    <submittedName>
        <fullName evidence="1">Uncharacterized protein</fullName>
    </submittedName>
</protein>
<reference evidence="1" key="1">
    <citation type="submission" date="2019-10" db="EMBL/GenBank/DDBJ databases">
        <title>The sequence and de novo assembly of the wild yak genome.</title>
        <authorList>
            <person name="Liu Y."/>
        </authorList>
    </citation>
    <scope>NUCLEOTIDE SEQUENCE [LARGE SCALE GENOMIC DNA]</scope>
    <source>
        <strain evidence="1">WY2019</strain>
    </source>
</reference>
<proteinExistence type="predicted"/>
<dbReference type="EMBL" id="VBQZ03000021">
    <property type="protein sequence ID" value="MXQ84404.1"/>
    <property type="molecule type" value="Genomic_DNA"/>
</dbReference>